<organism evidence="1 2">
    <name type="scientific">Bacillus cereus</name>
    <dbReference type="NCBI Taxonomy" id="1396"/>
    <lineage>
        <taxon>Bacteria</taxon>
        <taxon>Bacillati</taxon>
        <taxon>Bacillota</taxon>
        <taxon>Bacilli</taxon>
        <taxon>Bacillales</taxon>
        <taxon>Bacillaceae</taxon>
        <taxon>Bacillus</taxon>
        <taxon>Bacillus cereus group</taxon>
    </lineage>
</organism>
<dbReference type="RefSeq" id="WP_098005565.1">
    <property type="nucleotide sequence ID" value="NZ_NTVH01000008.1"/>
</dbReference>
<keyword evidence="1" id="KW-0378">Hydrolase</keyword>
<dbReference type="Proteomes" id="UP000219922">
    <property type="component" value="Unassembled WGS sequence"/>
</dbReference>
<name>A0A9X6XYV0_BACCE</name>
<keyword evidence="1" id="KW-0255">Endonuclease</keyword>
<comment type="caution">
    <text evidence="1">The sequence shown here is derived from an EMBL/GenBank/DDBJ whole genome shotgun (WGS) entry which is preliminary data.</text>
</comment>
<accession>A0A9X6XYV0</accession>
<gene>
    <name evidence="1" type="ORF">CON36_12625</name>
</gene>
<proteinExistence type="predicted"/>
<evidence type="ECO:0000313" key="1">
    <source>
        <dbReference type="EMBL" id="PDZ98372.1"/>
    </source>
</evidence>
<sequence>MLNIKDHCFIENVKYSTKKLKVNLGVNIFKAGLCEEINQVVIFRFVGFYISDNNEFIVVFPKGYKIPDSEVQLSEDIANLINTLSRYQKESNFDPENTQIFGDAGNYTSLSAANWLIKDFITNGIFINNKISYVRNQNNNIDWPKTIKYMNPVISNKQVAYLEFVSRKKRTDESNLLTRVHGYIVYQSFKILGPFIGLKMPPELIEYNNELLQEYDINQIIHFVEQERNNLFSDREVHLCNKLIEFLKGNSSAEADSNIMCLAVRHFHVVWEKICSFLFANMSANNIMPNPFWQVNDKSIKTSQIPDVMLRNKNQLYIIDAKYYTLYKNLKGLPGWGDLVKQFFYLYTLKDRVDNIREMFNIFVFPGTSNEIIKYYGKAAVEGVESLGHIYGFTLDVSKALKMYAHYNSNQMKKNLVEVVQRSI</sequence>
<evidence type="ECO:0000313" key="2">
    <source>
        <dbReference type="Proteomes" id="UP000219922"/>
    </source>
</evidence>
<dbReference type="Pfam" id="PF09563">
    <property type="entry name" value="RE_LlaJI"/>
    <property type="match status" value="1"/>
</dbReference>
<dbReference type="AlphaFoldDB" id="A0A9X6XYV0"/>
<keyword evidence="1" id="KW-0540">Nuclease</keyword>
<dbReference type="EMBL" id="NVMX01000015">
    <property type="protein sequence ID" value="PDZ98372.1"/>
    <property type="molecule type" value="Genomic_DNA"/>
</dbReference>
<dbReference type="InterPro" id="IPR018579">
    <property type="entry name" value="Restrct_endonuc_II_LlaJI"/>
</dbReference>
<protein>
    <submittedName>
        <fullName evidence="1">LlaJI family restriction endonuclease</fullName>
    </submittedName>
</protein>
<reference evidence="1 2" key="1">
    <citation type="submission" date="2017-09" db="EMBL/GenBank/DDBJ databases">
        <title>Large-scale bioinformatics analysis of Bacillus genomes uncovers conserved roles of natural products in bacterial physiology.</title>
        <authorList>
            <consortium name="Agbiome Team Llc"/>
            <person name="Bleich R.M."/>
            <person name="Grubbs K.J."/>
            <person name="Santa Maria K.C."/>
            <person name="Allen S.E."/>
            <person name="Farag S."/>
            <person name="Shank E.A."/>
            <person name="Bowers A."/>
        </authorList>
    </citation>
    <scope>NUCLEOTIDE SEQUENCE [LARGE SCALE GENOMIC DNA]</scope>
    <source>
        <strain evidence="1 2">AFS092789</strain>
    </source>
</reference>
<dbReference type="GO" id="GO:0004519">
    <property type="term" value="F:endonuclease activity"/>
    <property type="evidence" value="ECO:0007669"/>
    <property type="project" value="UniProtKB-KW"/>
</dbReference>